<dbReference type="AlphaFoldDB" id="A0A7S1BR88"/>
<evidence type="ECO:0000313" key="1">
    <source>
        <dbReference type="EMBL" id="CAD8894413.1"/>
    </source>
</evidence>
<protein>
    <submittedName>
        <fullName evidence="1">Uncharacterized protein</fullName>
    </submittedName>
</protein>
<proteinExistence type="predicted"/>
<dbReference type="EMBL" id="HBFR01029723">
    <property type="protein sequence ID" value="CAD8894413.1"/>
    <property type="molecule type" value="Transcribed_RNA"/>
</dbReference>
<gene>
    <name evidence="1" type="ORF">CHYS00102_LOCUS21626</name>
</gene>
<name>A0A7S1BR88_9STRA</name>
<reference evidence="1" key="1">
    <citation type="submission" date="2021-01" db="EMBL/GenBank/DDBJ databases">
        <authorList>
            <person name="Corre E."/>
            <person name="Pelletier E."/>
            <person name="Niang G."/>
            <person name="Scheremetjew M."/>
            <person name="Finn R."/>
            <person name="Kale V."/>
            <person name="Holt S."/>
            <person name="Cochrane G."/>
            <person name="Meng A."/>
            <person name="Brown T."/>
            <person name="Cohen L."/>
        </authorList>
    </citation>
    <scope>NUCLEOTIDE SEQUENCE</scope>
    <source>
        <strain evidence="1">308</strain>
    </source>
</reference>
<sequence length="190" mass="21697">MARGMKRSRPVNNLAVIAREDENTVPMISQLHAQRSSFRFKKKKNRHTLSSNVQQHKMTGETGQQAFVQQTRNEPSVLSDAWSTFFSSDLTASFEASPYVDCDIQKRSSISSTQVESNPMDQEAGNLIESLRSVRVSDDDLLTCWEFDRQFVETSPADLAFPILFPLTPCDNKYKSSKTRRKKRLIDMKV</sequence>
<organism evidence="1">
    <name type="scientific">Corethron hystrix</name>
    <dbReference type="NCBI Taxonomy" id="216773"/>
    <lineage>
        <taxon>Eukaryota</taxon>
        <taxon>Sar</taxon>
        <taxon>Stramenopiles</taxon>
        <taxon>Ochrophyta</taxon>
        <taxon>Bacillariophyta</taxon>
        <taxon>Coscinodiscophyceae</taxon>
        <taxon>Corethrophycidae</taxon>
        <taxon>Corethrales</taxon>
        <taxon>Corethraceae</taxon>
        <taxon>Corethron</taxon>
    </lineage>
</organism>
<accession>A0A7S1BR88</accession>